<protein>
    <submittedName>
        <fullName evidence="4">Regulator of telomere elongation helicase 1-like</fullName>
    </submittedName>
</protein>
<dbReference type="RefSeq" id="XP_013930992.1">
    <property type="nucleotide sequence ID" value="XM_014075517.1"/>
</dbReference>
<dbReference type="InterPro" id="IPR011011">
    <property type="entry name" value="Znf_FYVE_PHD"/>
</dbReference>
<evidence type="ECO:0000313" key="3">
    <source>
        <dbReference type="Proteomes" id="UP000504617"/>
    </source>
</evidence>
<organism evidence="3 4">
    <name type="scientific">Thamnophis sirtalis</name>
    <dbReference type="NCBI Taxonomy" id="35019"/>
    <lineage>
        <taxon>Eukaryota</taxon>
        <taxon>Metazoa</taxon>
        <taxon>Chordata</taxon>
        <taxon>Craniata</taxon>
        <taxon>Vertebrata</taxon>
        <taxon>Euteleostomi</taxon>
        <taxon>Lepidosauria</taxon>
        <taxon>Squamata</taxon>
        <taxon>Bifurcata</taxon>
        <taxon>Unidentata</taxon>
        <taxon>Episquamata</taxon>
        <taxon>Toxicofera</taxon>
        <taxon>Serpentes</taxon>
        <taxon>Colubroidea</taxon>
        <taxon>Colubridae</taxon>
        <taxon>Natricinae</taxon>
        <taxon>Thamnophis</taxon>
    </lineage>
</organism>
<keyword evidence="2" id="KW-1133">Transmembrane helix</keyword>
<keyword evidence="2" id="KW-0812">Transmembrane</keyword>
<dbReference type="OrthoDB" id="19182at2759"/>
<sequence>MMRHVLIFPWKSLARIVICCLLSLVGFATFVHPPQKEQFLQMFRELTGTTFPEENNEKSSFDSSKNEAPQPLQNPDPPEIERRPSQLREATDDGSLPLSPIVGAYQCAKCGSEHGVPFKCQQCSFTCCNKCWENSLKLAKKCPECQADTKRRHLAISYWPDSPVKDT</sequence>
<keyword evidence="2" id="KW-0472">Membrane</keyword>
<dbReference type="KEGG" id="tsr:106556528"/>
<evidence type="ECO:0000256" key="2">
    <source>
        <dbReference type="SAM" id="Phobius"/>
    </source>
</evidence>
<evidence type="ECO:0000313" key="4">
    <source>
        <dbReference type="RefSeq" id="XP_013930992.1"/>
    </source>
</evidence>
<feature type="compositionally biased region" description="Polar residues" evidence="1">
    <location>
        <begin position="61"/>
        <end position="71"/>
    </location>
</feature>
<dbReference type="Proteomes" id="UP000504617">
    <property type="component" value="Unplaced"/>
</dbReference>
<keyword evidence="3" id="KW-1185">Reference proteome</keyword>
<evidence type="ECO:0000256" key="1">
    <source>
        <dbReference type="SAM" id="MobiDB-lite"/>
    </source>
</evidence>
<accession>A0A6I9Z2X6</accession>
<reference evidence="4" key="1">
    <citation type="submission" date="2025-08" db="UniProtKB">
        <authorList>
            <consortium name="RefSeq"/>
        </authorList>
    </citation>
    <scope>IDENTIFICATION</scope>
</reference>
<dbReference type="GeneID" id="106556528"/>
<dbReference type="SUPFAM" id="SSF57903">
    <property type="entry name" value="FYVE/PHD zinc finger"/>
    <property type="match status" value="1"/>
</dbReference>
<name>A0A6I9Z2X6_9SAUR</name>
<dbReference type="AlphaFoldDB" id="A0A6I9Z2X6"/>
<feature type="transmembrane region" description="Helical" evidence="2">
    <location>
        <begin position="12"/>
        <end position="31"/>
    </location>
</feature>
<proteinExistence type="predicted"/>
<gene>
    <name evidence="4" type="primary">LOC106556528</name>
</gene>
<feature type="region of interest" description="Disordered" evidence="1">
    <location>
        <begin position="54"/>
        <end position="97"/>
    </location>
</feature>
<feature type="compositionally biased region" description="Basic and acidic residues" evidence="1">
    <location>
        <begin position="79"/>
        <end position="91"/>
    </location>
</feature>